<organism evidence="1 2">
    <name type="scientific">Paracoccus caeni</name>
    <dbReference type="NCBI Taxonomy" id="657651"/>
    <lineage>
        <taxon>Bacteria</taxon>
        <taxon>Pseudomonadati</taxon>
        <taxon>Pseudomonadota</taxon>
        <taxon>Alphaproteobacteria</taxon>
        <taxon>Rhodobacterales</taxon>
        <taxon>Paracoccaceae</taxon>
        <taxon>Paracoccus</taxon>
    </lineage>
</organism>
<accession>A0A934W247</accession>
<evidence type="ECO:0000313" key="1">
    <source>
        <dbReference type="EMBL" id="MBK4217424.1"/>
    </source>
</evidence>
<evidence type="ECO:0000313" key="2">
    <source>
        <dbReference type="Proteomes" id="UP000640485"/>
    </source>
</evidence>
<protein>
    <submittedName>
        <fullName evidence="1">Uncharacterized protein</fullName>
    </submittedName>
</protein>
<keyword evidence="2" id="KW-1185">Reference proteome</keyword>
<sequence length="183" mass="19961">MRHLLWIILALLLLSATALIAAKTSLLDLRRDREWRPTEIATDSGLLDGVEVRLQSTRAVTTPAQEGRALLHLRLAVTGPLQAREGWINCRVTLTDPQGRVWAPVETELTDGAVRTLAADGQNNGRCNPLPYDAPGDGEAILSDSVFVVPVEVLTQLRLNVSGFGTRPRALSMPIRPALMTLQ</sequence>
<dbReference type="RefSeq" id="WP_200688177.1">
    <property type="nucleotide sequence ID" value="NZ_JAEPRQ010000007.1"/>
</dbReference>
<comment type="caution">
    <text evidence="1">The sequence shown here is derived from an EMBL/GenBank/DDBJ whole genome shotgun (WGS) entry which is preliminary data.</text>
</comment>
<gene>
    <name evidence="1" type="ORF">JJJ17_15960</name>
</gene>
<proteinExistence type="predicted"/>
<dbReference type="EMBL" id="JAEPRQ010000007">
    <property type="protein sequence ID" value="MBK4217424.1"/>
    <property type="molecule type" value="Genomic_DNA"/>
</dbReference>
<dbReference type="AlphaFoldDB" id="A0A934W247"/>
<reference evidence="1" key="1">
    <citation type="submission" date="2021-01" db="EMBL/GenBank/DDBJ databases">
        <title>Paracoccus amoyensis sp. nov., isolated from the surface seawater along the coast of Xiamen Island, China.</title>
        <authorList>
            <person name="Lyu L."/>
        </authorList>
    </citation>
    <scope>NUCLEOTIDE SEQUENCE</scope>
    <source>
        <strain evidence="1">MJ17</strain>
    </source>
</reference>
<name>A0A934W247_9RHOB</name>
<dbReference type="Proteomes" id="UP000640485">
    <property type="component" value="Unassembled WGS sequence"/>
</dbReference>